<organism evidence="1 2">
    <name type="scientific">Neophaeococcomyces mojaviensis</name>
    <dbReference type="NCBI Taxonomy" id="3383035"/>
    <lineage>
        <taxon>Eukaryota</taxon>
        <taxon>Fungi</taxon>
        <taxon>Dikarya</taxon>
        <taxon>Ascomycota</taxon>
        <taxon>Pezizomycotina</taxon>
        <taxon>Eurotiomycetes</taxon>
        <taxon>Chaetothyriomycetidae</taxon>
        <taxon>Chaetothyriales</taxon>
        <taxon>Chaetothyriales incertae sedis</taxon>
        <taxon>Neophaeococcomyces</taxon>
    </lineage>
</organism>
<proteinExistence type="predicted"/>
<accession>A0ACC3AAQ0</accession>
<dbReference type="EMBL" id="JAPDRQ010000050">
    <property type="protein sequence ID" value="KAJ9658484.1"/>
    <property type="molecule type" value="Genomic_DNA"/>
</dbReference>
<name>A0ACC3AAQ0_9EURO</name>
<protein>
    <submittedName>
        <fullName evidence="1">Uncharacterized protein</fullName>
    </submittedName>
</protein>
<dbReference type="Proteomes" id="UP001172386">
    <property type="component" value="Unassembled WGS sequence"/>
</dbReference>
<gene>
    <name evidence="1" type="ORF">H2198_003636</name>
</gene>
<keyword evidence="2" id="KW-1185">Reference proteome</keyword>
<reference evidence="1" key="1">
    <citation type="submission" date="2022-10" db="EMBL/GenBank/DDBJ databases">
        <title>Culturing micro-colonial fungi from biological soil crusts in the Mojave desert and describing Neophaeococcomyces mojavensis, and introducing the new genera and species Taxawa tesnikishii.</title>
        <authorList>
            <person name="Kurbessoian T."/>
            <person name="Stajich J.E."/>
        </authorList>
    </citation>
    <scope>NUCLEOTIDE SEQUENCE</scope>
    <source>
        <strain evidence="1">JES_112</strain>
    </source>
</reference>
<comment type="caution">
    <text evidence="1">The sequence shown here is derived from an EMBL/GenBank/DDBJ whole genome shotgun (WGS) entry which is preliminary data.</text>
</comment>
<evidence type="ECO:0000313" key="1">
    <source>
        <dbReference type="EMBL" id="KAJ9658484.1"/>
    </source>
</evidence>
<evidence type="ECO:0000313" key="2">
    <source>
        <dbReference type="Proteomes" id="UP001172386"/>
    </source>
</evidence>
<sequence length="667" mass="74700">MASSVQSRVEENTQGAIMATPPNPINLDVATFVDDEVCLFDASEDTVDGMATIGESTDKDIRFFGPSSNIALLGEISKMLSAAFRSRSQHQRNIVHASEERLVSQMPSPQASVFAPTPATPASSSPCVLPSETHAMTMIQRFFADTGMLFPFISKEFIVNSYQAARATNYRRVKRSWLCLLNMIFAFATFTHSPGHRSMEKNIVESKVFFNRAQDLLAEWKLRLADLEVVQCLLLMSQYRQGTQRSDETWSLHGLAVHAATQIGLHCTKSTSTISEVDAEIRKRVWFGCVLLDSTLSMTLGRPPSISKEYIMLDLPQPVSTDNIQKSATLRGTVSTDVNTLCLFTSTIQLYRIQNEIISRLYQSNLSSDISIDLDFLAAEIPRIEHDLGEWQRGLVPELKLTPWAVVSSTVESARDVVFEKLSVIVQLRYLHAKLLLHRATIRTLGQRLSNPQADQIDDSKSFSGCLAQQSLIQCMRSATELVDIVCKMSQVPLKLGSWWFSIYYTFHAMLVLVKCLIYHFEFFSSDKKLPCPTWSNDEVVEAAMSLLKGKDAIERVGQGTRSSERICRTLLKMIKICISIAYSSSVDASPVQPLFNYLESAEQGHESRAVEMSNMNSEMSNFERRDMRELSERFEADLPGFWMQSDLDIFTDLGGLEVGLSGLIAS</sequence>